<comment type="caution">
    <text evidence="3">The sequence shown here is derived from an EMBL/GenBank/DDBJ whole genome shotgun (WGS) entry which is preliminary data.</text>
</comment>
<feature type="region of interest" description="Disordered" evidence="1">
    <location>
        <begin position="122"/>
        <end position="171"/>
    </location>
</feature>
<dbReference type="Proteomes" id="UP000885750">
    <property type="component" value="Unassembled WGS sequence"/>
</dbReference>
<reference evidence="3" key="1">
    <citation type="journal article" date="2020" name="mSystems">
        <title>Genome- and Community-Level Interaction Insights into Carbon Utilization and Element Cycling Functions of Hydrothermarchaeota in Hydrothermal Sediment.</title>
        <authorList>
            <person name="Zhou Z."/>
            <person name="Liu Y."/>
            <person name="Xu W."/>
            <person name="Pan J."/>
            <person name="Luo Z.H."/>
            <person name="Li M."/>
        </authorList>
    </citation>
    <scope>NUCLEOTIDE SEQUENCE [LARGE SCALE GENOMIC DNA]</scope>
    <source>
        <strain evidence="3">HyVt-493</strain>
    </source>
</reference>
<organism evidence="3">
    <name type="scientific">Leucothrix mucor</name>
    <dbReference type="NCBI Taxonomy" id="45248"/>
    <lineage>
        <taxon>Bacteria</taxon>
        <taxon>Pseudomonadati</taxon>
        <taxon>Pseudomonadota</taxon>
        <taxon>Gammaproteobacteria</taxon>
        <taxon>Thiotrichales</taxon>
        <taxon>Thiotrichaceae</taxon>
        <taxon>Leucothrix</taxon>
    </lineage>
</organism>
<feature type="compositionally biased region" description="Basic residues" evidence="1">
    <location>
        <begin position="79"/>
        <end position="92"/>
    </location>
</feature>
<dbReference type="AlphaFoldDB" id="A0A7V2T4N0"/>
<feature type="region of interest" description="Disordered" evidence="1">
    <location>
        <begin position="62"/>
        <end position="99"/>
    </location>
</feature>
<name>A0A7V2T4N0_LEUMU</name>
<feature type="domain" description="DUF4124" evidence="2">
    <location>
        <begin position="16"/>
        <end position="50"/>
    </location>
</feature>
<feature type="compositionally biased region" description="Basic and acidic residues" evidence="1">
    <location>
        <begin position="122"/>
        <end position="134"/>
    </location>
</feature>
<accession>A0A7V2T4N0</accession>
<evidence type="ECO:0000313" key="3">
    <source>
        <dbReference type="EMBL" id="HFC93251.1"/>
    </source>
</evidence>
<protein>
    <submittedName>
        <fullName evidence="3">DUF4124 domain-containing protein</fullName>
    </submittedName>
</protein>
<dbReference type="InterPro" id="IPR025392">
    <property type="entry name" value="DUF4124"/>
</dbReference>
<evidence type="ECO:0000256" key="1">
    <source>
        <dbReference type="SAM" id="MobiDB-lite"/>
    </source>
</evidence>
<proteinExistence type="predicted"/>
<dbReference type="Pfam" id="PF13511">
    <property type="entry name" value="DUF4124"/>
    <property type="match status" value="1"/>
</dbReference>
<evidence type="ECO:0000259" key="2">
    <source>
        <dbReference type="Pfam" id="PF13511"/>
    </source>
</evidence>
<sequence>MKLPIMITLVIALGFLSVTITEAKVYKWKDAEGVMHYSSVPPKPTEKVSDLKDDLRITDNKAVAHKSKAENNTDTEANKKKKNREKKRKKRNYCNGQRRNLELLKRNLNVKWIEKGKSTKLSAEQRKDKLRSLEDSISTNCSYGEEAEDRREHKRSNKPNGKPKQTNKPRD</sequence>
<dbReference type="EMBL" id="DRMS01000399">
    <property type="protein sequence ID" value="HFC93251.1"/>
    <property type="molecule type" value="Genomic_DNA"/>
</dbReference>
<gene>
    <name evidence="3" type="ORF">ENJ51_10630</name>
</gene>